<reference evidence="2 3" key="1">
    <citation type="submission" date="2018-02" db="EMBL/GenBank/DDBJ databases">
        <title>The genomes of Aspergillus section Nigri reveals drivers in fungal speciation.</title>
        <authorList>
            <consortium name="DOE Joint Genome Institute"/>
            <person name="Vesth T.C."/>
            <person name="Nybo J."/>
            <person name="Theobald S."/>
            <person name="Brandl J."/>
            <person name="Frisvad J.C."/>
            <person name="Nielsen K.F."/>
            <person name="Lyhne E.K."/>
            <person name="Kogle M.E."/>
            <person name="Kuo A."/>
            <person name="Riley R."/>
            <person name="Clum A."/>
            <person name="Nolan M."/>
            <person name="Lipzen A."/>
            <person name="Salamov A."/>
            <person name="Henrissat B."/>
            <person name="Wiebenga A."/>
            <person name="De vries R.P."/>
            <person name="Grigoriev I.V."/>
            <person name="Mortensen U.H."/>
            <person name="Andersen M.R."/>
            <person name="Baker S.E."/>
        </authorList>
    </citation>
    <scope>NUCLEOTIDE SEQUENCE [LARGE SCALE GENOMIC DNA]</scope>
    <source>
        <strain evidence="2 3">CBS 121057</strain>
    </source>
</reference>
<dbReference type="AlphaFoldDB" id="A0A319EIX0"/>
<gene>
    <name evidence="2" type="ORF">BO78DRAFT_368958</name>
</gene>
<protein>
    <submittedName>
        <fullName evidence="2">Uncharacterized protein</fullName>
    </submittedName>
</protein>
<proteinExistence type="predicted"/>
<evidence type="ECO:0000313" key="2">
    <source>
        <dbReference type="EMBL" id="PYI06518.1"/>
    </source>
</evidence>
<dbReference type="Proteomes" id="UP000248423">
    <property type="component" value="Unassembled WGS sequence"/>
</dbReference>
<keyword evidence="3" id="KW-1185">Reference proteome</keyword>
<organism evidence="2 3">
    <name type="scientific">Aspergillus sclerotiicarbonarius (strain CBS 121057 / IBT 28362)</name>
    <dbReference type="NCBI Taxonomy" id="1448318"/>
    <lineage>
        <taxon>Eukaryota</taxon>
        <taxon>Fungi</taxon>
        <taxon>Dikarya</taxon>
        <taxon>Ascomycota</taxon>
        <taxon>Pezizomycotina</taxon>
        <taxon>Eurotiomycetes</taxon>
        <taxon>Eurotiomycetidae</taxon>
        <taxon>Eurotiales</taxon>
        <taxon>Aspergillaceae</taxon>
        <taxon>Aspergillus</taxon>
        <taxon>Aspergillus subgen. Circumdati</taxon>
    </lineage>
</organism>
<feature type="compositionally biased region" description="Polar residues" evidence="1">
    <location>
        <begin position="83"/>
        <end position="96"/>
    </location>
</feature>
<dbReference type="VEuPathDB" id="FungiDB:BO78DRAFT_368958"/>
<accession>A0A319EIX0</accession>
<dbReference type="EMBL" id="KZ826349">
    <property type="protein sequence ID" value="PYI06518.1"/>
    <property type="molecule type" value="Genomic_DNA"/>
</dbReference>
<evidence type="ECO:0000256" key="1">
    <source>
        <dbReference type="SAM" id="MobiDB-lite"/>
    </source>
</evidence>
<feature type="region of interest" description="Disordered" evidence="1">
    <location>
        <begin position="78"/>
        <end position="102"/>
    </location>
</feature>
<sequence length="327" mass="36777">MTTKVIKAQSLRQLDGTDRFERRVVFLSLCRHLRAAEIDDLKAFRGSKFSGNPYQGFFQFLAHLSTTNLSEDTIHRAHRRATSDTPVESELSTSSNEDSREMVSTAALNDLVRYTLMNMKTYHELATSPTPEGTRPKLDLVPGEARFKFSLGGVRHEVVNDSYIGVNYPGSMSGSDRISQLPVVNMECKPRNAGGLKRGSGEPERFSPSVFAQEVAELIGSMFKQHQATLLPCKSKDQESFVLSMHGTLFYLSTAYFPPDYIAYLEKGQHAKAGSLYLWVRRSVHFDLKNVGERIEALRCIWALIRYITSGEAKLNIVSSAIELRKR</sequence>
<name>A0A319EIX0_ASPSB</name>
<dbReference type="OrthoDB" id="4526849at2759"/>
<evidence type="ECO:0000313" key="3">
    <source>
        <dbReference type="Proteomes" id="UP000248423"/>
    </source>
</evidence>